<dbReference type="InterPro" id="IPR029060">
    <property type="entry name" value="PIN-like_dom_sf"/>
</dbReference>
<dbReference type="InterPro" id="IPR002850">
    <property type="entry name" value="PIN_toxin-like"/>
</dbReference>
<dbReference type="AlphaFoldDB" id="A0AAE3GRY2"/>
<dbReference type="PANTHER" id="PTHR34610">
    <property type="entry name" value="SSL7007 PROTEIN"/>
    <property type="match status" value="1"/>
</dbReference>
<protein>
    <submittedName>
        <fullName evidence="2">Toxin-antitoxin system toxin component, PIN family</fullName>
    </submittedName>
</protein>
<accession>A0AAE3GRY2</accession>
<gene>
    <name evidence="2" type="ORF">NJ959_03035</name>
</gene>
<evidence type="ECO:0000313" key="2">
    <source>
        <dbReference type="EMBL" id="MCP2727447.1"/>
    </source>
</evidence>
<keyword evidence="3" id="KW-1185">Reference proteome</keyword>
<dbReference type="SMART" id="SM00670">
    <property type="entry name" value="PINc"/>
    <property type="match status" value="1"/>
</dbReference>
<organism evidence="2 3">
    <name type="scientific">Limnofasciculus baicalensis BBK-W-15</name>
    <dbReference type="NCBI Taxonomy" id="2699891"/>
    <lineage>
        <taxon>Bacteria</taxon>
        <taxon>Bacillati</taxon>
        <taxon>Cyanobacteriota</taxon>
        <taxon>Cyanophyceae</taxon>
        <taxon>Coleofasciculales</taxon>
        <taxon>Coleofasciculaceae</taxon>
        <taxon>Limnofasciculus</taxon>
        <taxon>Limnofasciculus baicalensis</taxon>
    </lineage>
</organism>
<dbReference type="Proteomes" id="UP001204953">
    <property type="component" value="Unassembled WGS sequence"/>
</dbReference>
<evidence type="ECO:0000259" key="1">
    <source>
        <dbReference type="SMART" id="SM00670"/>
    </source>
</evidence>
<dbReference type="PANTHER" id="PTHR34610:SF4">
    <property type="entry name" value="SLL8027 PROTEIN"/>
    <property type="match status" value="1"/>
</dbReference>
<dbReference type="EMBL" id="JAMZMM010000015">
    <property type="protein sequence ID" value="MCP2727447.1"/>
    <property type="molecule type" value="Genomic_DNA"/>
</dbReference>
<dbReference type="Pfam" id="PF13470">
    <property type="entry name" value="PIN_3"/>
    <property type="match status" value="1"/>
</dbReference>
<dbReference type="SUPFAM" id="SSF88723">
    <property type="entry name" value="PIN domain-like"/>
    <property type="match status" value="1"/>
</dbReference>
<dbReference type="NCBIfam" id="TIGR00305">
    <property type="entry name" value="putative toxin-antitoxin system toxin component, PIN family"/>
    <property type="match status" value="1"/>
</dbReference>
<proteinExistence type="predicted"/>
<sequence>MKIVVDTNIFVSGWLWGGIPARLFRLARTHQVIICACEPILAELETTLEKQKLQAKLQSLGFTVNGLMRGTRELVEVYPISTINLPELRDPNDNMILATAIAAAVDVIVTGDLDLLVLQEYEGILIVTAREFLDRYFPEN</sequence>
<dbReference type="RefSeq" id="WP_254010262.1">
    <property type="nucleotide sequence ID" value="NZ_JAMZMM010000015.1"/>
</dbReference>
<comment type="caution">
    <text evidence="2">The sequence shown here is derived from an EMBL/GenBank/DDBJ whole genome shotgun (WGS) entry which is preliminary data.</text>
</comment>
<dbReference type="InterPro" id="IPR002716">
    <property type="entry name" value="PIN_dom"/>
</dbReference>
<evidence type="ECO:0000313" key="3">
    <source>
        <dbReference type="Proteomes" id="UP001204953"/>
    </source>
</evidence>
<feature type="domain" description="PIN" evidence="1">
    <location>
        <begin position="1"/>
        <end position="117"/>
    </location>
</feature>
<reference evidence="2" key="1">
    <citation type="submission" date="2022-06" db="EMBL/GenBank/DDBJ databases">
        <title>New cyanobacteria of genus Symplocastrum in benthos of Lake Baikal.</title>
        <authorList>
            <person name="Sorokovikova E."/>
            <person name="Tikhonova I."/>
            <person name="Krasnopeev A."/>
            <person name="Evseev P."/>
            <person name="Gladkikh A."/>
            <person name="Belykh O."/>
        </authorList>
    </citation>
    <scope>NUCLEOTIDE SEQUENCE</scope>
    <source>
        <strain evidence="2">BBK-W-15</strain>
    </source>
</reference>
<name>A0AAE3GRY2_9CYAN</name>